<evidence type="ECO:0000313" key="3">
    <source>
        <dbReference type="Proteomes" id="UP000324800"/>
    </source>
</evidence>
<feature type="region of interest" description="Disordered" evidence="1">
    <location>
        <begin position="362"/>
        <end position="392"/>
    </location>
</feature>
<evidence type="ECO:0000313" key="2">
    <source>
        <dbReference type="EMBL" id="KAA6393553.1"/>
    </source>
</evidence>
<name>A0A5J4WFZ3_9EUKA</name>
<feature type="compositionally biased region" description="Low complexity" evidence="1">
    <location>
        <begin position="368"/>
        <end position="378"/>
    </location>
</feature>
<gene>
    <name evidence="2" type="ORF">EZS28_010917</name>
</gene>
<feature type="non-terminal residue" evidence="2">
    <location>
        <position position="412"/>
    </location>
</feature>
<accession>A0A5J4WFZ3</accession>
<dbReference type="AlphaFoldDB" id="A0A5J4WFZ3"/>
<feature type="region of interest" description="Disordered" evidence="1">
    <location>
        <begin position="16"/>
        <end position="40"/>
    </location>
</feature>
<reference evidence="2 3" key="1">
    <citation type="submission" date="2019-03" db="EMBL/GenBank/DDBJ databases">
        <title>Single cell metagenomics reveals metabolic interactions within the superorganism composed of flagellate Streblomastix strix and complex community of Bacteroidetes bacteria on its surface.</title>
        <authorList>
            <person name="Treitli S.C."/>
            <person name="Kolisko M."/>
            <person name="Husnik F."/>
            <person name="Keeling P."/>
            <person name="Hampl V."/>
        </authorList>
    </citation>
    <scope>NUCLEOTIDE SEQUENCE [LARGE SCALE GENOMIC DNA]</scope>
    <source>
        <strain evidence="2">ST1C</strain>
    </source>
</reference>
<feature type="region of interest" description="Disordered" evidence="1">
    <location>
        <begin position="232"/>
        <end position="270"/>
    </location>
</feature>
<dbReference type="EMBL" id="SNRW01002199">
    <property type="protein sequence ID" value="KAA6393553.1"/>
    <property type="molecule type" value="Genomic_DNA"/>
</dbReference>
<dbReference type="Proteomes" id="UP000324800">
    <property type="component" value="Unassembled WGS sequence"/>
</dbReference>
<feature type="compositionally biased region" description="Low complexity" evidence="1">
    <location>
        <begin position="241"/>
        <end position="251"/>
    </location>
</feature>
<feature type="region of interest" description="Disordered" evidence="1">
    <location>
        <begin position="110"/>
        <end position="206"/>
    </location>
</feature>
<protein>
    <submittedName>
        <fullName evidence="2">Uncharacterized protein</fullName>
    </submittedName>
</protein>
<proteinExistence type="predicted"/>
<evidence type="ECO:0000256" key="1">
    <source>
        <dbReference type="SAM" id="MobiDB-lite"/>
    </source>
</evidence>
<sequence length="412" mass="46271">MASKLVVKPARDLPSAMSVATKVTNTTDASQSQEKSERKISLQQTMQIALREIENIPRLGPKFEPKKSKTSSFMAPERNSFVPNYIRVSKENPGVGRYTIHWNSIDSEKFSSQGKTDLTPPFLSLPRIDDPNPPEVFEKKISKRSNPLEFTLKGGGTHKVDPEQQQQQEIEEQQRKEKSERRKREWKIKEAQDASARLNTSQGGINDPNFFITQMQHSDSGDKLRKMEQWKYQKKMTPDGSAQSGSPSSTSKQTRIIDPNMSSSFKSSSPQRASTVYISSCKEDFYVNHDSNIEVDSLHPRVTHPPISKMERGSKASLRVHPDITDHIYNMKYEAVQVNSNPVLSDLDKEVTRERSIVWASTSGKGGQSTFSSRSLSTGSGGMSYNPNDQMQSKRPKIKNAMLTFNLGSPAP</sequence>
<organism evidence="2 3">
    <name type="scientific">Streblomastix strix</name>
    <dbReference type="NCBI Taxonomy" id="222440"/>
    <lineage>
        <taxon>Eukaryota</taxon>
        <taxon>Metamonada</taxon>
        <taxon>Preaxostyla</taxon>
        <taxon>Oxymonadida</taxon>
        <taxon>Streblomastigidae</taxon>
        <taxon>Streblomastix</taxon>
    </lineage>
</organism>
<feature type="compositionally biased region" description="Basic and acidic residues" evidence="1">
    <location>
        <begin position="172"/>
        <end position="192"/>
    </location>
</feature>
<comment type="caution">
    <text evidence="2">The sequence shown here is derived from an EMBL/GenBank/DDBJ whole genome shotgun (WGS) entry which is preliminary data.</text>
</comment>
<feature type="compositionally biased region" description="Polar residues" evidence="1">
    <location>
        <begin position="21"/>
        <end position="33"/>
    </location>
</feature>